<reference evidence="2 3" key="1">
    <citation type="submission" date="2013-08" db="EMBL/GenBank/DDBJ databases">
        <title>The genome sequence of Skermanella stibiiresistens.</title>
        <authorList>
            <person name="Zhu W."/>
            <person name="Wang G."/>
        </authorList>
    </citation>
    <scope>NUCLEOTIDE SEQUENCE [LARGE SCALE GENOMIC DNA]</scope>
    <source>
        <strain evidence="2 3">SB22</strain>
    </source>
</reference>
<dbReference type="InterPro" id="IPR037165">
    <property type="entry name" value="AldOxase/xan_DH_Mopterin-bd_sf"/>
</dbReference>
<organism evidence="2 3">
    <name type="scientific">Skermanella stibiiresistens SB22</name>
    <dbReference type="NCBI Taxonomy" id="1385369"/>
    <lineage>
        <taxon>Bacteria</taxon>
        <taxon>Pseudomonadati</taxon>
        <taxon>Pseudomonadota</taxon>
        <taxon>Alphaproteobacteria</taxon>
        <taxon>Rhodospirillales</taxon>
        <taxon>Azospirillaceae</taxon>
        <taxon>Skermanella</taxon>
    </lineage>
</organism>
<dbReference type="InterPro" id="IPR052516">
    <property type="entry name" value="N-heterocyclic_Hydroxylase"/>
</dbReference>
<dbReference type="SMART" id="SM01008">
    <property type="entry name" value="Ald_Xan_dh_C"/>
    <property type="match status" value="1"/>
</dbReference>
<dbReference type="InterPro" id="IPR006311">
    <property type="entry name" value="TAT_signal"/>
</dbReference>
<protein>
    <submittedName>
        <fullName evidence="2">Aldehyde oxidase</fullName>
    </submittedName>
</protein>
<dbReference type="InterPro" id="IPR012368">
    <property type="entry name" value="OxRdtase_Mopterin-bd_su_IorB"/>
</dbReference>
<gene>
    <name evidence="2" type="ORF">N825_04520</name>
</gene>
<evidence type="ECO:0000313" key="3">
    <source>
        <dbReference type="Proteomes" id="UP000019486"/>
    </source>
</evidence>
<evidence type="ECO:0000313" key="2">
    <source>
        <dbReference type="EMBL" id="EWY39777.1"/>
    </source>
</evidence>
<dbReference type="InterPro" id="IPR008274">
    <property type="entry name" value="AldOxase/xan_DH_MoCoBD1"/>
</dbReference>
<proteinExistence type="predicted"/>
<dbReference type="OrthoDB" id="9767994at2"/>
<dbReference type="Pfam" id="PF20256">
    <property type="entry name" value="MoCoBD_2"/>
    <property type="match status" value="2"/>
</dbReference>
<dbReference type="PANTHER" id="PTHR47495:SF2">
    <property type="entry name" value="ALDEHYDE DEHYDROGENASE"/>
    <property type="match status" value="1"/>
</dbReference>
<dbReference type="Pfam" id="PF02738">
    <property type="entry name" value="MoCoBD_1"/>
    <property type="match status" value="1"/>
</dbReference>
<dbReference type="RefSeq" id="WP_051512407.1">
    <property type="nucleotide sequence ID" value="NZ_AVFL01000010.1"/>
</dbReference>
<dbReference type="EMBL" id="AVFL01000010">
    <property type="protein sequence ID" value="EWY39777.1"/>
    <property type="molecule type" value="Genomic_DNA"/>
</dbReference>
<dbReference type="PANTHER" id="PTHR47495">
    <property type="entry name" value="ALDEHYDE DEHYDROGENASE"/>
    <property type="match status" value="1"/>
</dbReference>
<dbReference type="PROSITE" id="PS51318">
    <property type="entry name" value="TAT"/>
    <property type="match status" value="1"/>
</dbReference>
<name>W9H500_9PROT</name>
<sequence>MLKDFAKGFEANDFGVETKPSRRRFLQGGAAVAAGLTIGFHWNAGMPKVALAAAGTGTDSAGGFVPNAFIRVGTDNTVTVLSKHLEMGQGVYTGLATIVAEELDADWSQIRVEGAPADAARYNNTAFGPVQGTGGSSSIANSYDQLRMAGATARALLVDAAAVDWNVDRGGITVEKGVVSHAASGKSATFGDLAAKAAAMPASVASTVTVKDPSKFTLIGTSVPRVDGKSKTNGTAQFALDVVLPGMVTAVIARPPVFGGTVKAVDDKAALAVPGVVKVVQVPSGVAVVATNFWAAKKGREALAVEWDRSKAETRGSAELLAEYKALAEKPGLPARKDGDVAKALAGAAKTVTASFEFPYLAHAPMEPLDCVVRLDQTGCEIWAGDQFQTIDQGNAAAAAGLKPDQVRINTLMAGGSFGRRANIVSDYIVEAVHIAKALDKGTPVKLVWTREDDIQGGRYRPMYHHTLTAGLDASGKPVAWQHRIVGQSIVDGTPFEAVMVKDGVDGTSVEGASNLPYDIPNMLVDLHTTKVGVPVLWWRAVGSTHTAYSTEVFVDELAHAAGKDPVEFRRAMLTHHPRHLAVLNLAAEKAGWGKPLAEGKARGVAVHESFSTFVAQVAEVTMRPDGSVKVDRVVCAVDCGVAINPDVIRAQMEGGIGFGLGGVMYGEVTLDKGKVEQSNFHDYRVLRIEEMPAVEVHIVQSNAAPTGVGEPGVPPIGPAVANAVFAATGRRIRNLPFTRDMNV</sequence>
<dbReference type="Proteomes" id="UP000019486">
    <property type="component" value="Unassembled WGS sequence"/>
</dbReference>
<dbReference type="InterPro" id="IPR046867">
    <property type="entry name" value="AldOxase/xan_DH_MoCoBD2"/>
</dbReference>
<accession>W9H500</accession>
<dbReference type="PIRSF" id="PIRSF036389">
    <property type="entry name" value="IOR_B"/>
    <property type="match status" value="1"/>
</dbReference>
<dbReference type="SUPFAM" id="SSF56003">
    <property type="entry name" value="Molybdenum cofactor-binding domain"/>
    <property type="match status" value="2"/>
</dbReference>
<dbReference type="PATRIC" id="fig|1385369.3.peg.3131"/>
<dbReference type="GO" id="GO:0016491">
    <property type="term" value="F:oxidoreductase activity"/>
    <property type="evidence" value="ECO:0007669"/>
    <property type="project" value="InterPro"/>
</dbReference>
<comment type="caution">
    <text evidence="2">The sequence shown here is derived from an EMBL/GenBank/DDBJ whole genome shotgun (WGS) entry which is preliminary data.</text>
</comment>
<dbReference type="InterPro" id="IPR000674">
    <property type="entry name" value="Ald_Oxase/Xan_DH_a/b"/>
</dbReference>
<dbReference type="Gene3D" id="3.90.1170.50">
    <property type="entry name" value="Aldehyde oxidase/xanthine dehydrogenase, a/b hammerhead"/>
    <property type="match status" value="1"/>
</dbReference>
<feature type="domain" description="Aldehyde oxidase/xanthine dehydrogenase a/b hammerhead" evidence="1">
    <location>
        <begin position="233"/>
        <end position="311"/>
    </location>
</feature>
<dbReference type="Gene3D" id="3.30.365.10">
    <property type="entry name" value="Aldehyde oxidase/xanthine dehydrogenase, molybdopterin binding domain"/>
    <property type="match status" value="4"/>
</dbReference>
<keyword evidence="3" id="KW-1185">Reference proteome</keyword>
<evidence type="ECO:0000259" key="1">
    <source>
        <dbReference type="SMART" id="SM01008"/>
    </source>
</evidence>
<dbReference type="STRING" id="1385369.N825_04520"/>
<dbReference type="AlphaFoldDB" id="W9H500"/>